<dbReference type="EMBL" id="JABSNM010000008">
    <property type="protein sequence ID" value="NRT56470.1"/>
    <property type="molecule type" value="Genomic_DNA"/>
</dbReference>
<comment type="caution">
    <text evidence="4">The sequence shown here is derived from an EMBL/GenBank/DDBJ whole genome shotgun (WGS) entry which is preliminary data.</text>
</comment>
<feature type="signal peptide" evidence="3">
    <location>
        <begin position="1"/>
        <end position="25"/>
    </location>
</feature>
<feature type="compositionally biased region" description="Low complexity" evidence="2">
    <location>
        <begin position="69"/>
        <end position="107"/>
    </location>
</feature>
<dbReference type="Proteomes" id="UP001516061">
    <property type="component" value="Unassembled WGS sequence"/>
</dbReference>
<evidence type="ECO:0000256" key="3">
    <source>
        <dbReference type="SAM" id="SignalP"/>
    </source>
</evidence>
<evidence type="ECO:0000313" key="5">
    <source>
        <dbReference type="Proteomes" id="UP001516061"/>
    </source>
</evidence>
<proteinExistence type="predicted"/>
<protein>
    <recommendedName>
        <fullName evidence="6">DUF4124 domain-containing protein</fullName>
    </recommendedName>
</protein>
<feature type="coiled-coil region" evidence="1">
    <location>
        <begin position="115"/>
        <end position="177"/>
    </location>
</feature>
<keyword evidence="5" id="KW-1185">Reference proteome</keyword>
<organism evidence="4 5">
    <name type="scientific">Sphaerotilus uruguayifluvii</name>
    <dbReference type="NCBI Taxonomy" id="2735897"/>
    <lineage>
        <taxon>Bacteria</taxon>
        <taxon>Pseudomonadati</taxon>
        <taxon>Pseudomonadota</taxon>
        <taxon>Betaproteobacteria</taxon>
        <taxon>Burkholderiales</taxon>
        <taxon>Sphaerotilaceae</taxon>
        <taxon>Sphaerotilus</taxon>
    </lineage>
</organism>
<evidence type="ECO:0008006" key="6">
    <source>
        <dbReference type="Google" id="ProtNLM"/>
    </source>
</evidence>
<reference evidence="4 5" key="1">
    <citation type="submission" date="2020-05" db="EMBL/GenBank/DDBJ databases">
        <title>Genomic Encyclopedia of Type Strains, Phase IV (KMG-V): Genome sequencing to study the core and pangenomes of soil and plant-associated prokaryotes.</title>
        <authorList>
            <person name="Whitman W."/>
        </authorList>
    </citation>
    <scope>NUCLEOTIDE SEQUENCE [LARGE SCALE GENOMIC DNA]</scope>
    <source>
        <strain evidence="4 5">C29</strain>
    </source>
</reference>
<name>A0ABX2G372_9BURK</name>
<keyword evidence="1" id="KW-0175">Coiled coil</keyword>
<accession>A0ABX2G372</accession>
<keyword evidence="3" id="KW-0732">Signal</keyword>
<evidence type="ECO:0000256" key="2">
    <source>
        <dbReference type="SAM" id="MobiDB-lite"/>
    </source>
</evidence>
<feature type="region of interest" description="Disordered" evidence="2">
    <location>
        <begin position="64"/>
        <end position="113"/>
    </location>
</feature>
<evidence type="ECO:0000256" key="1">
    <source>
        <dbReference type="SAM" id="Coils"/>
    </source>
</evidence>
<evidence type="ECO:0000313" key="4">
    <source>
        <dbReference type="EMBL" id="NRT56470.1"/>
    </source>
</evidence>
<gene>
    <name evidence="4" type="ORF">HNQ01_002213</name>
</gene>
<sequence length="184" mass="19386">MTISRAVTTTTMAAALAVMAGGAAAQERAVYRCPGNLYTDQLTPKEAAERGCRTLDGAPVTVVQGGATRRPAGAGSGEGAARQAASGASGAARAPASGEMRVDAAQQRARDSDARRILETELSREESALAALRKDFNNGEPERRGDERNFARYQERVAEMKAAIARKEADVAAIRRELSKLPSP</sequence>
<dbReference type="RefSeq" id="WP_434801498.1">
    <property type="nucleotide sequence ID" value="NZ_JABSNM010000008.1"/>
</dbReference>
<feature type="chain" id="PRO_5047269167" description="DUF4124 domain-containing protein" evidence="3">
    <location>
        <begin position="26"/>
        <end position="184"/>
    </location>
</feature>